<evidence type="ECO:0000313" key="3">
    <source>
        <dbReference type="Proteomes" id="UP000186817"/>
    </source>
</evidence>
<organism evidence="2 3">
    <name type="scientific">Symbiodinium microadriaticum</name>
    <name type="common">Dinoflagellate</name>
    <name type="synonym">Zooxanthella microadriatica</name>
    <dbReference type="NCBI Taxonomy" id="2951"/>
    <lineage>
        <taxon>Eukaryota</taxon>
        <taxon>Sar</taxon>
        <taxon>Alveolata</taxon>
        <taxon>Dinophyceae</taxon>
        <taxon>Suessiales</taxon>
        <taxon>Symbiodiniaceae</taxon>
        <taxon>Symbiodinium</taxon>
    </lineage>
</organism>
<dbReference type="AlphaFoldDB" id="A0A1Q9D8F4"/>
<protein>
    <submittedName>
        <fullName evidence="2">Uncharacterized protein</fullName>
    </submittedName>
</protein>
<feature type="region of interest" description="Disordered" evidence="1">
    <location>
        <begin position="360"/>
        <end position="386"/>
    </location>
</feature>
<accession>A0A1Q9D8F4</accession>
<dbReference type="EMBL" id="LSRX01000665">
    <property type="protein sequence ID" value="OLP91450.1"/>
    <property type="molecule type" value="Genomic_DNA"/>
</dbReference>
<proteinExistence type="predicted"/>
<feature type="compositionally biased region" description="Basic and acidic residues" evidence="1">
    <location>
        <begin position="88"/>
        <end position="98"/>
    </location>
</feature>
<feature type="region of interest" description="Disordered" evidence="1">
    <location>
        <begin position="70"/>
        <end position="103"/>
    </location>
</feature>
<comment type="caution">
    <text evidence="2">The sequence shown here is derived from an EMBL/GenBank/DDBJ whole genome shotgun (WGS) entry which is preliminary data.</text>
</comment>
<dbReference type="Proteomes" id="UP000186817">
    <property type="component" value="Unassembled WGS sequence"/>
</dbReference>
<gene>
    <name evidence="2" type="ORF">AK812_SmicGene26860</name>
</gene>
<evidence type="ECO:0000256" key="1">
    <source>
        <dbReference type="SAM" id="MobiDB-lite"/>
    </source>
</evidence>
<keyword evidence="3" id="KW-1185">Reference proteome</keyword>
<sequence length="386" mass="42039">MMVDLGIPIQAKFTARLTKARQRGPNIYEGNALQHIPGGSLLPPGQSSILDQAVTPAEAAEADQIYADAEAKAKPKAKAKANSPGPPTREERRRRNQDTYDPWWQQGYKGDRRWDRDSGKCAALNGIADTPAVRSEATASGAILISGGGLAMHMTKLFVGFFHLASLDPPAVVLVSNVIRYARLECRFLKEPDCWDTSRVGSDQLLSPLYFMRQRPMLCGAADLAIPASVSETLDWMLCQIFSTKHTFAYTVEKLWIFAASISACAAAAAQPHYVMDAARQAFVIFATLQTCSDLLIYSRADAVSDKRGFEHRFARTAAEKYEVPTFTEGIEPFLGVTAPKGEPQDAFFSELTRSLSEGATVVSTTENDKPGSTGAEDPQGSGFVY</sequence>
<name>A0A1Q9D8F4_SYMMI</name>
<evidence type="ECO:0000313" key="2">
    <source>
        <dbReference type="EMBL" id="OLP91450.1"/>
    </source>
</evidence>
<reference evidence="2 3" key="1">
    <citation type="submission" date="2016-02" db="EMBL/GenBank/DDBJ databases">
        <title>Genome analysis of coral dinoflagellate symbionts highlights evolutionary adaptations to a symbiotic lifestyle.</title>
        <authorList>
            <person name="Aranda M."/>
            <person name="Li Y."/>
            <person name="Liew Y.J."/>
            <person name="Baumgarten S."/>
            <person name="Simakov O."/>
            <person name="Wilson M."/>
            <person name="Piel J."/>
            <person name="Ashoor H."/>
            <person name="Bougouffa S."/>
            <person name="Bajic V.B."/>
            <person name="Ryu T."/>
            <person name="Ravasi T."/>
            <person name="Bayer T."/>
            <person name="Micklem G."/>
            <person name="Kim H."/>
            <person name="Bhak J."/>
            <person name="Lajeunesse T.C."/>
            <person name="Voolstra C.R."/>
        </authorList>
    </citation>
    <scope>NUCLEOTIDE SEQUENCE [LARGE SCALE GENOMIC DNA]</scope>
    <source>
        <strain evidence="2 3">CCMP2467</strain>
    </source>
</reference>